<organism evidence="7 8">
    <name type="scientific">Ridgeia piscesae</name>
    <name type="common">Tubeworm</name>
    <dbReference type="NCBI Taxonomy" id="27915"/>
    <lineage>
        <taxon>Eukaryota</taxon>
        <taxon>Metazoa</taxon>
        <taxon>Spiralia</taxon>
        <taxon>Lophotrochozoa</taxon>
        <taxon>Annelida</taxon>
        <taxon>Polychaeta</taxon>
        <taxon>Sedentaria</taxon>
        <taxon>Canalipalpata</taxon>
        <taxon>Sabellida</taxon>
        <taxon>Siboglinidae</taxon>
        <taxon>Ridgeia</taxon>
    </lineage>
</organism>
<name>A0AAD9P6U5_RIDPI</name>
<feature type="region of interest" description="Disordered" evidence="5">
    <location>
        <begin position="333"/>
        <end position="400"/>
    </location>
</feature>
<evidence type="ECO:0000313" key="7">
    <source>
        <dbReference type="EMBL" id="KAK2189245.1"/>
    </source>
</evidence>
<keyword evidence="3" id="KW-0804">Transcription</keyword>
<feature type="domain" description="Bromodomain associated" evidence="6">
    <location>
        <begin position="148"/>
        <end position="227"/>
    </location>
</feature>
<dbReference type="GO" id="GO:0046982">
    <property type="term" value="F:protein heterodimerization activity"/>
    <property type="evidence" value="ECO:0007669"/>
    <property type="project" value="InterPro"/>
</dbReference>
<dbReference type="InterPro" id="IPR039460">
    <property type="entry name" value="SUPT7L/Spt7"/>
</dbReference>
<keyword evidence="8" id="KW-1185">Reference proteome</keyword>
<dbReference type="Proteomes" id="UP001209878">
    <property type="component" value="Unassembled WGS sequence"/>
</dbReference>
<dbReference type="SMART" id="SM00576">
    <property type="entry name" value="BTP"/>
    <property type="match status" value="1"/>
</dbReference>
<accession>A0AAD9P6U5</accession>
<dbReference type="InterPro" id="IPR006565">
    <property type="entry name" value="BTP"/>
</dbReference>
<evidence type="ECO:0000256" key="4">
    <source>
        <dbReference type="ARBA" id="ARBA00023242"/>
    </source>
</evidence>
<dbReference type="PANTHER" id="PTHR28598">
    <property type="entry name" value="STAGA COMPLEX 65 SUBUNIT GAMMA"/>
    <property type="match status" value="1"/>
</dbReference>
<evidence type="ECO:0000256" key="3">
    <source>
        <dbReference type="ARBA" id="ARBA00023163"/>
    </source>
</evidence>
<keyword evidence="4" id="KW-0539">Nucleus</keyword>
<comment type="caution">
    <text evidence="7">The sequence shown here is derived from an EMBL/GenBank/DDBJ whole genome shotgun (WGS) entry which is preliminary data.</text>
</comment>
<evidence type="ECO:0000256" key="5">
    <source>
        <dbReference type="SAM" id="MobiDB-lite"/>
    </source>
</evidence>
<dbReference type="Pfam" id="PF07524">
    <property type="entry name" value="Bromo_TP"/>
    <property type="match status" value="1"/>
</dbReference>
<dbReference type="InterPro" id="IPR009072">
    <property type="entry name" value="Histone-fold"/>
</dbReference>
<comment type="subcellular location">
    <subcellularLocation>
        <location evidence="1">Nucleus</location>
    </subcellularLocation>
</comment>
<dbReference type="GO" id="GO:0005634">
    <property type="term" value="C:nucleus"/>
    <property type="evidence" value="ECO:0007669"/>
    <property type="project" value="UniProtKB-SubCell"/>
</dbReference>
<keyword evidence="2" id="KW-0805">Transcription regulation</keyword>
<reference evidence="7" key="1">
    <citation type="journal article" date="2023" name="Mol. Biol. Evol.">
        <title>Third-Generation Sequencing Reveals the Adaptive Role of the Epigenome in Three Deep-Sea Polychaetes.</title>
        <authorList>
            <person name="Perez M."/>
            <person name="Aroh O."/>
            <person name="Sun Y."/>
            <person name="Lan Y."/>
            <person name="Juniper S.K."/>
            <person name="Young C.R."/>
            <person name="Angers B."/>
            <person name="Qian P.Y."/>
        </authorList>
    </citation>
    <scope>NUCLEOTIDE SEQUENCE</scope>
    <source>
        <strain evidence="7">R07B-5</strain>
    </source>
</reference>
<feature type="compositionally biased region" description="Low complexity" evidence="5">
    <location>
        <begin position="381"/>
        <end position="393"/>
    </location>
</feature>
<protein>
    <recommendedName>
        <fullName evidence="6">Bromodomain associated domain-containing protein</fullName>
    </recommendedName>
</protein>
<dbReference type="PANTHER" id="PTHR28598:SF1">
    <property type="entry name" value="STAGA COMPLEX 65 SUBUNIT GAMMA"/>
    <property type="match status" value="1"/>
</dbReference>
<gene>
    <name evidence="7" type="ORF">NP493_112g01018</name>
</gene>
<dbReference type="AlphaFoldDB" id="A0AAD9P6U5"/>
<evidence type="ECO:0000313" key="8">
    <source>
        <dbReference type="Proteomes" id="UP001209878"/>
    </source>
</evidence>
<sequence>MSAAWGTMPVPPEPDSGIAALEREQMMKARPMEVEGPPLHQPCSTQVLPSSETYTGDEFSMDPTVLHTIELLQYARQLRMMITSARQQLECLKSMEGEIPSFTPVPPIPEYQGPQPKHQLLTPVPFLVRDPDSPFVRGIGSPPPEIDGKDCHRLLRRSVATLCAHSGYDSCSASVLDTLTDVCGEYFLQFTKLLRQAVDNEAQHGTDGFQDPMERVFHEMGTGSMLSVHTHYTKQVLQYHERTLQACEELRDKYTRLTSPAVLHSAHSLKPLLKLKVEPLSDIQFPATDDTDEGGEGDQMIQLEGLGLDMGIGQEPASSLAPEEEGRWSAHIKTETSSEMNSRVGGADSYDPEDSHSMSSVPTTPAPTGSDAGDSVQDPGSVSALSESMSSPSLDTRTLGKPTRKKYAFCLAKQCVY</sequence>
<dbReference type="GO" id="GO:0000124">
    <property type="term" value="C:SAGA complex"/>
    <property type="evidence" value="ECO:0007669"/>
    <property type="project" value="InterPro"/>
</dbReference>
<evidence type="ECO:0000259" key="6">
    <source>
        <dbReference type="SMART" id="SM00576"/>
    </source>
</evidence>
<proteinExistence type="predicted"/>
<evidence type="ECO:0000256" key="1">
    <source>
        <dbReference type="ARBA" id="ARBA00004123"/>
    </source>
</evidence>
<dbReference type="EMBL" id="JAODUO010000111">
    <property type="protein sequence ID" value="KAK2189245.1"/>
    <property type="molecule type" value="Genomic_DNA"/>
</dbReference>
<dbReference type="GO" id="GO:0003713">
    <property type="term" value="F:transcription coactivator activity"/>
    <property type="evidence" value="ECO:0007669"/>
    <property type="project" value="TreeGrafter"/>
</dbReference>
<feature type="compositionally biased region" description="Polar residues" evidence="5">
    <location>
        <begin position="357"/>
        <end position="367"/>
    </location>
</feature>
<evidence type="ECO:0000256" key="2">
    <source>
        <dbReference type="ARBA" id="ARBA00023015"/>
    </source>
</evidence>
<dbReference type="Gene3D" id="1.10.20.10">
    <property type="entry name" value="Histone, subunit A"/>
    <property type="match status" value="1"/>
</dbReference>
<dbReference type="CDD" id="cd06847">
    <property type="entry name" value="HFD_SUPT7L"/>
    <property type="match status" value="1"/>
</dbReference>